<dbReference type="PRINTS" id="PR00320">
    <property type="entry name" value="GPROTEINBRPT"/>
</dbReference>
<feature type="repeat" description="WD" evidence="18">
    <location>
        <begin position="63"/>
        <end position="96"/>
    </location>
</feature>
<keyword evidence="7 18" id="KW-0853">WD repeat</keyword>
<keyword evidence="9" id="KW-0677">Repeat</keyword>
<evidence type="ECO:0000313" key="21">
    <source>
        <dbReference type="Proteomes" id="UP000242770"/>
    </source>
</evidence>
<reference evidence="21" key="1">
    <citation type="submission" date="2014-06" db="EMBL/GenBank/DDBJ databases">
        <authorList>
            <person name="Berkman P.J."/>
        </authorList>
    </citation>
    <scope>NUCLEOTIDE SEQUENCE [LARGE SCALE GENOMIC DNA]</scope>
</reference>
<dbReference type="Pfam" id="PF03820">
    <property type="entry name" value="SFXNs"/>
    <property type="match status" value="1"/>
</dbReference>
<dbReference type="STRING" id="49012.A0A0F7RRI3"/>
<evidence type="ECO:0000256" key="16">
    <source>
        <dbReference type="ARBA" id="ARBA00024017"/>
    </source>
</evidence>
<feature type="repeat" description="WD" evidence="18">
    <location>
        <begin position="214"/>
        <end position="230"/>
    </location>
</feature>
<keyword evidence="10" id="KW-0653">Protein transport</keyword>
<feature type="repeat" description="WD" evidence="18">
    <location>
        <begin position="107"/>
        <end position="149"/>
    </location>
</feature>
<name>A0A0F7RRI3_9BASI</name>
<comment type="similarity">
    <text evidence="4">Belongs to the sideroflexin family.</text>
</comment>
<evidence type="ECO:0000256" key="4">
    <source>
        <dbReference type="ARBA" id="ARBA00005974"/>
    </source>
</evidence>
<evidence type="ECO:0000256" key="6">
    <source>
        <dbReference type="ARBA" id="ARBA00022490"/>
    </source>
</evidence>
<evidence type="ECO:0000256" key="15">
    <source>
        <dbReference type="ARBA" id="ARBA00023140"/>
    </source>
</evidence>
<dbReference type="GO" id="GO:0006865">
    <property type="term" value="P:amino acid transport"/>
    <property type="evidence" value="ECO:0007669"/>
    <property type="project" value="UniProtKB-KW"/>
</dbReference>
<sequence length="715" mass="77356">MYPPQPPLARVRTPGFAGYSIAWSPFFDRRLAVASSANYGLVGNGRLHILSLTPEPNLVVEKVFDTQDGLYDLAFSEAHENQLVTASGDGSIKLWDCALQDHPIRNWAEHNREVFCVDWNNIKKDVFASSSWDASVRVWHPERPTSLMAITAHTGCVYACAFSPHNPDLLATACGDGHLRLFDLRQPAAQPSVTVPVGGEVLCLDWNKYRPMTIATGSTDRVIKTWDLRNALSKPPTGVATPLELGTPIAAMLGHEYAIRKVAFSPHAPQLLASASYDMTARIWDTDAAAMNGTHGAQQQQVPAAGVGSSMRKIHETHTEFVVGVAWRNTSGACAMSTSAISTPSGSAVETTPLLTVARHRYHIHPVAESTTSTEYTPESDLVDITKDRYDLTTFKGRLLHFASVTSPLTLLASNAELKGAQELVQACEAKFPANRTTGSYLVPRSEAQKYWKAKQLVDSSVHPDTREVILLPFRMAAFVPTNLLVVGGMLMPNPSLAGIVFWQWINQSLNVAVNYSNANKSVPMNMKEVGLAYAAATTSAVGIAVGMSRGVPKLKVSPGVKGVLTSLVPFVSVASAGIVNISCMRWKEIKDGVGVYIRDAEGNRHHVGDSSVAGQRAVAMTAASRVLTNIPTLILPPLALKFLQRAKIIPASGPLTRAIDLTLIGTSLLVFLPPAIATFPQVAKINPTQLEPRFHHLTDQHGQPVTQVEFNKGL</sequence>
<evidence type="ECO:0000256" key="2">
    <source>
        <dbReference type="ARBA" id="ARBA00004253"/>
    </source>
</evidence>
<keyword evidence="6" id="KW-0963">Cytoplasm</keyword>
<keyword evidence="12 19" id="KW-1133">Transmembrane helix</keyword>
<dbReference type="NCBIfam" id="TIGR00798">
    <property type="entry name" value="mtc"/>
    <property type="match status" value="1"/>
</dbReference>
<dbReference type="AlphaFoldDB" id="A0A0F7RRI3"/>
<evidence type="ECO:0000256" key="3">
    <source>
        <dbReference type="ARBA" id="ARBA00004514"/>
    </source>
</evidence>
<evidence type="ECO:0000256" key="8">
    <source>
        <dbReference type="ARBA" id="ARBA00022692"/>
    </source>
</evidence>
<dbReference type="GO" id="GO:0005782">
    <property type="term" value="C:peroxisomal matrix"/>
    <property type="evidence" value="ECO:0007669"/>
    <property type="project" value="UniProtKB-SubCell"/>
</dbReference>
<dbReference type="GO" id="GO:0005053">
    <property type="term" value="F:peroxisome matrix targeting signal-2 binding"/>
    <property type="evidence" value="ECO:0007669"/>
    <property type="project" value="InterPro"/>
</dbReference>
<evidence type="ECO:0000256" key="19">
    <source>
        <dbReference type="SAM" id="Phobius"/>
    </source>
</evidence>
<feature type="transmembrane region" description="Helical" evidence="19">
    <location>
        <begin position="564"/>
        <end position="582"/>
    </location>
</feature>
<feature type="transmembrane region" description="Helical" evidence="19">
    <location>
        <begin position="531"/>
        <end position="552"/>
    </location>
</feature>
<feature type="repeat" description="WD" evidence="18">
    <location>
        <begin position="150"/>
        <end position="192"/>
    </location>
</feature>
<evidence type="ECO:0000256" key="11">
    <source>
        <dbReference type="ARBA" id="ARBA00022970"/>
    </source>
</evidence>
<dbReference type="PROSITE" id="PS50294">
    <property type="entry name" value="WD_REPEATS_REGION"/>
    <property type="match status" value="1"/>
</dbReference>
<dbReference type="GO" id="GO:0005829">
    <property type="term" value="C:cytosol"/>
    <property type="evidence" value="ECO:0007669"/>
    <property type="project" value="UniProtKB-SubCell"/>
</dbReference>
<keyword evidence="15" id="KW-0576">Peroxisome</keyword>
<dbReference type="GO" id="GO:0016558">
    <property type="term" value="P:protein import into peroxisome matrix"/>
    <property type="evidence" value="ECO:0007669"/>
    <property type="project" value="InterPro"/>
</dbReference>
<dbReference type="Proteomes" id="UP000242770">
    <property type="component" value="Unassembled WGS sequence"/>
</dbReference>
<evidence type="ECO:0000256" key="9">
    <source>
        <dbReference type="ARBA" id="ARBA00022737"/>
    </source>
</evidence>
<gene>
    <name evidence="20" type="primary">SSCI01330.1</name>
</gene>
<dbReference type="GO" id="GO:0031966">
    <property type="term" value="C:mitochondrial membrane"/>
    <property type="evidence" value="ECO:0007669"/>
    <property type="project" value="UniProtKB-SubCell"/>
</dbReference>
<keyword evidence="8 19" id="KW-0812">Transmembrane</keyword>
<feature type="repeat" description="WD" evidence="18">
    <location>
        <begin position="252"/>
        <end position="294"/>
    </location>
</feature>
<dbReference type="PANTHER" id="PTHR46027:SF1">
    <property type="entry name" value="PEROXISOMAL TARGETING SIGNAL 2 RECEPTOR"/>
    <property type="match status" value="1"/>
</dbReference>
<keyword evidence="13" id="KW-0496">Mitochondrion</keyword>
<proteinExistence type="inferred from homology"/>
<dbReference type="PROSITE" id="PS50082">
    <property type="entry name" value="WD_REPEATS_2"/>
    <property type="match status" value="5"/>
</dbReference>
<dbReference type="InterPro" id="IPR015943">
    <property type="entry name" value="WD40/YVTN_repeat-like_dom_sf"/>
</dbReference>
<comment type="similarity">
    <text evidence="16">Belongs to the WD repeat peroxin-7 family.</text>
</comment>
<accession>A0A0F7RRI3</accession>
<protein>
    <recommendedName>
        <fullName evidence="17">Peroxin-7</fullName>
    </recommendedName>
</protein>
<evidence type="ECO:0000256" key="5">
    <source>
        <dbReference type="ARBA" id="ARBA00022448"/>
    </source>
</evidence>
<dbReference type="InterPro" id="IPR036322">
    <property type="entry name" value="WD40_repeat_dom_sf"/>
</dbReference>
<dbReference type="EMBL" id="CCFA01000111">
    <property type="protein sequence ID" value="CDR98536.1"/>
    <property type="molecule type" value="Genomic_DNA"/>
</dbReference>
<evidence type="ECO:0000256" key="18">
    <source>
        <dbReference type="PROSITE-ProRule" id="PRU00221"/>
    </source>
</evidence>
<dbReference type="PANTHER" id="PTHR46027">
    <property type="entry name" value="PEROXISOMAL TARGETING SIGNAL 2 RECEPTOR"/>
    <property type="match status" value="1"/>
</dbReference>
<dbReference type="InterPro" id="IPR001680">
    <property type="entry name" value="WD40_rpt"/>
</dbReference>
<evidence type="ECO:0000313" key="20">
    <source>
        <dbReference type="EMBL" id="CDR98536.1"/>
    </source>
</evidence>
<evidence type="ECO:0000256" key="1">
    <source>
        <dbReference type="ARBA" id="ARBA00004225"/>
    </source>
</evidence>
<evidence type="ECO:0000256" key="17">
    <source>
        <dbReference type="ARBA" id="ARBA00032565"/>
    </source>
</evidence>
<keyword evidence="14 19" id="KW-0472">Membrane</keyword>
<keyword evidence="11" id="KW-0029">Amino-acid transport</keyword>
<dbReference type="InterPro" id="IPR020472">
    <property type="entry name" value="WD40_PAC1"/>
</dbReference>
<dbReference type="GO" id="GO:0015075">
    <property type="term" value="F:monoatomic ion transmembrane transporter activity"/>
    <property type="evidence" value="ECO:0007669"/>
    <property type="project" value="InterPro"/>
</dbReference>
<evidence type="ECO:0000256" key="14">
    <source>
        <dbReference type="ARBA" id="ARBA00023136"/>
    </source>
</evidence>
<evidence type="ECO:0000256" key="7">
    <source>
        <dbReference type="ARBA" id="ARBA00022574"/>
    </source>
</evidence>
<dbReference type="SUPFAM" id="SSF50978">
    <property type="entry name" value="WD40 repeat-like"/>
    <property type="match status" value="1"/>
</dbReference>
<keyword evidence="21" id="KW-1185">Reference proteome</keyword>
<dbReference type="Gene3D" id="2.130.10.10">
    <property type="entry name" value="YVTN repeat-like/Quinoprotein amine dehydrogenase"/>
    <property type="match status" value="1"/>
</dbReference>
<dbReference type="SMART" id="SM00320">
    <property type="entry name" value="WD40"/>
    <property type="match status" value="5"/>
</dbReference>
<evidence type="ECO:0000256" key="10">
    <source>
        <dbReference type="ARBA" id="ARBA00022927"/>
    </source>
</evidence>
<organism evidence="20 21">
    <name type="scientific">Sporisorium scitamineum</name>
    <dbReference type="NCBI Taxonomy" id="49012"/>
    <lineage>
        <taxon>Eukaryota</taxon>
        <taxon>Fungi</taxon>
        <taxon>Dikarya</taxon>
        <taxon>Basidiomycota</taxon>
        <taxon>Ustilaginomycotina</taxon>
        <taxon>Ustilaginomycetes</taxon>
        <taxon>Ustilaginales</taxon>
        <taxon>Ustilaginaceae</taxon>
        <taxon>Sporisorium</taxon>
    </lineage>
</organism>
<evidence type="ECO:0000256" key="12">
    <source>
        <dbReference type="ARBA" id="ARBA00022989"/>
    </source>
</evidence>
<dbReference type="InterPro" id="IPR004686">
    <property type="entry name" value="Mtc"/>
</dbReference>
<keyword evidence="5" id="KW-0813">Transport</keyword>
<comment type="subcellular location">
    <subcellularLocation>
        <location evidence="3">Cytoplasm</location>
        <location evidence="3">Cytosol</location>
    </subcellularLocation>
    <subcellularLocation>
        <location evidence="1">Mitochondrion membrane</location>
        <topology evidence="1">Multi-pass membrane protein</topology>
    </subcellularLocation>
    <subcellularLocation>
        <location evidence="2">Peroxisome matrix</location>
    </subcellularLocation>
</comment>
<dbReference type="InterPro" id="IPR044536">
    <property type="entry name" value="PEX7"/>
</dbReference>
<dbReference type="Pfam" id="PF00400">
    <property type="entry name" value="WD40"/>
    <property type="match status" value="5"/>
</dbReference>
<evidence type="ECO:0000256" key="13">
    <source>
        <dbReference type="ARBA" id="ARBA00023128"/>
    </source>
</evidence>